<sequence>MTTRMELGRSLRPRATRAAGFTLVELLVVIAIIGILVALLLPAAARAREAARRAECQNNLRQFGTGFALFADRDSQGRMCSGAYDYRRDGAVDVYGWVADLVNTGAALPNDMLCPTSPLRGAEKINDLLGNDTTDARDGVDPARLAKGAAGSPTFNGISGGGGTTFGGTTANSPERANLIARAFLNKGYGTNYAASWYFVRSAPLFDAAAANPTDIQTNNLSSLKGLAGTKGPLTVAQLEGSRIVTSNVPLLGCAAPGDIDEAVLAQTIEMTASDPFANGSDEAVVFLKAGDLLAEAFNDGPAYMDSNNRVKLIGKQISLANQAACEQTANGQCTASPEGDAGNGIYLQDTRDWYAWHAGLVNVLFADGSVKTFNDLNGDGFLNPGFPVASGLADADYQSIGYRSSEVELPSAQIFSGVFLEGNSKRGAFED</sequence>
<keyword evidence="4" id="KW-1185">Reference proteome</keyword>
<gene>
    <name evidence="3" type="ORF">Pla108_13220</name>
</gene>
<comment type="caution">
    <text evidence="3">The sequence shown here is derived from an EMBL/GenBank/DDBJ whole genome shotgun (WGS) entry which is preliminary data.</text>
</comment>
<dbReference type="PROSITE" id="PS00409">
    <property type="entry name" value="PROKAR_NTER_METHYL"/>
    <property type="match status" value="1"/>
</dbReference>
<dbReference type="InterPro" id="IPR012902">
    <property type="entry name" value="N_methyl_site"/>
</dbReference>
<dbReference type="InterPro" id="IPR045584">
    <property type="entry name" value="Pilin-like"/>
</dbReference>
<proteinExistence type="predicted"/>
<evidence type="ECO:0000313" key="3">
    <source>
        <dbReference type="EMBL" id="TWU00373.1"/>
    </source>
</evidence>
<dbReference type="Pfam" id="PF07596">
    <property type="entry name" value="SBP_bac_10"/>
    <property type="match status" value="1"/>
</dbReference>
<dbReference type="PANTHER" id="PTHR30093">
    <property type="entry name" value="GENERAL SECRETION PATHWAY PROTEIN G"/>
    <property type="match status" value="1"/>
</dbReference>
<keyword evidence="1" id="KW-0812">Transmembrane</keyword>
<dbReference type="Pfam" id="PF07963">
    <property type="entry name" value="N_methyl"/>
    <property type="match status" value="1"/>
</dbReference>
<dbReference type="NCBIfam" id="TIGR04294">
    <property type="entry name" value="pre_pil_HX9DG"/>
    <property type="match status" value="1"/>
</dbReference>
<reference evidence="3 4" key="1">
    <citation type="submission" date="2019-02" db="EMBL/GenBank/DDBJ databases">
        <title>Deep-cultivation of Planctomycetes and their phenomic and genomic characterization uncovers novel biology.</title>
        <authorList>
            <person name="Wiegand S."/>
            <person name="Jogler M."/>
            <person name="Boedeker C."/>
            <person name="Pinto D."/>
            <person name="Vollmers J."/>
            <person name="Rivas-Marin E."/>
            <person name="Kohn T."/>
            <person name="Peeters S.H."/>
            <person name="Heuer A."/>
            <person name="Rast P."/>
            <person name="Oberbeckmann S."/>
            <person name="Bunk B."/>
            <person name="Jeske O."/>
            <person name="Meyerdierks A."/>
            <person name="Storesund J.E."/>
            <person name="Kallscheuer N."/>
            <person name="Luecker S."/>
            <person name="Lage O.M."/>
            <person name="Pohl T."/>
            <person name="Merkel B.J."/>
            <person name="Hornburger P."/>
            <person name="Mueller R.-W."/>
            <person name="Bruemmer F."/>
            <person name="Labrenz M."/>
            <person name="Spormann A.M."/>
            <person name="Op Den Camp H."/>
            <person name="Overmann J."/>
            <person name="Amann R."/>
            <person name="Jetten M.S.M."/>
            <person name="Mascher T."/>
            <person name="Medema M.H."/>
            <person name="Devos D.P."/>
            <person name="Kaster A.-K."/>
            <person name="Ovreas L."/>
            <person name="Rohde M."/>
            <person name="Galperin M.Y."/>
            <person name="Jogler C."/>
        </authorList>
    </citation>
    <scope>NUCLEOTIDE SEQUENCE [LARGE SCALE GENOMIC DNA]</scope>
    <source>
        <strain evidence="3 4">Pla108</strain>
    </source>
</reference>
<accession>A0A5C6AK12</accession>
<dbReference type="InterPro" id="IPR027558">
    <property type="entry name" value="Pre_pil_HX9DG_C"/>
</dbReference>
<dbReference type="PANTHER" id="PTHR30093:SF2">
    <property type="entry name" value="TYPE II SECRETION SYSTEM PROTEIN H"/>
    <property type="match status" value="1"/>
</dbReference>
<feature type="domain" description="DUF1559" evidence="2">
    <location>
        <begin position="46"/>
        <end position="376"/>
    </location>
</feature>
<name>A0A5C6AK12_9BACT</name>
<protein>
    <recommendedName>
        <fullName evidence="2">DUF1559 domain-containing protein</fullName>
    </recommendedName>
</protein>
<evidence type="ECO:0000256" key="1">
    <source>
        <dbReference type="SAM" id="Phobius"/>
    </source>
</evidence>
<evidence type="ECO:0000259" key="2">
    <source>
        <dbReference type="Pfam" id="PF07596"/>
    </source>
</evidence>
<dbReference type="Gene3D" id="3.30.700.10">
    <property type="entry name" value="Glycoprotein, Type 4 Pilin"/>
    <property type="match status" value="1"/>
</dbReference>
<dbReference type="SUPFAM" id="SSF54523">
    <property type="entry name" value="Pili subunits"/>
    <property type="match status" value="1"/>
</dbReference>
<dbReference type="Proteomes" id="UP000317421">
    <property type="component" value="Unassembled WGS sequence"/>
</dbReference>
<dbReference type="EMBL" id="SJPR01000001">
    <property type="protein sequence ID" value="TWU00373.1"/>
    <property type="molecule type" value="Genomic_DNA"/>
</dbReference>
<keyword evidence="1" id="KW-0472">Membrane</keyword>
<dbReference type="NCBIfam" id="TIGR02532">
    <property type="entry name" value="IV_pilin_GFxxxE"/>
    <property type="match status" value="1"/>
</dbReference>
<dbReference type="InterPro" id="IPR011453">
    <property type="entry name" value="DUF1559"/>
</dbReference>
<dbReference type="AlphaFoldDB" id="A0A5C6AK12"/>
<organism evidence="3 4">
    <name type="scientific">Botrimarina colliarenosi</name>
    <dbReference type="NCBI Taxonomy" id="2528001"/>
    <lineage>
        <taxon>Bacteria</taxon>
        <taxon>Pseudomonadati</taxon>
        <taxon>Planctomycetota</taxon>
        <taxon>Planctomycetia</taxon>
        <taxon>Pirellulales</taxon>
        <taxon>Lacipirellulaceae</taxon>
        <taxon>Botrimarina</taxon>
    </lineage>
</organism>
<keyword evidence="1" id="KW-1133">Transmembrane helix</keyword>
<evidence type="ECO:0000313" key="4">
    <source>
        <dbReference type="Proteomes" id="UP000317421"/>
    </source>
</evidence>
<feature type="transmembrane region" description="Helical" evidence="1">
    <location>
        <begin position="21"/>
        <end position="45"/>
    </location>
</feature>